<dbReference type="InterPro" id="IPR022257">
    <property type="entry name" value="PHM7_ext"/>
</dbReference>
<evidence type="ECO:0000256" key="1">
    <source>
        <dbReference type="ARBA" id="ARBA00004141"/>
    </source>
</evidence>
<evidence type="ECO:0000259" key="9">
    <source>
        <dbReference type="Pfam" id="PF02714"/>
    </source>
</evidence>
<evidence type="ECO:0000313" key="14">
    <source>
        <dbReference type="Proteomes" id="UP000305067"/>
    </source>
</evidence>
<evidence type="ECO:0000259" key="10">
    <source>
        <dbReference type="Pfam" id="PF12621"/>
    </source>
</evidence>
<keyword evidence="14" id="KW-1185">Reference proteome</keyword>
<dbReference type="PANTHER" id="PTHR13018">
    <property type="entry name" value="PROBABLE MEMBRANE PROTEIN DUF221-RELATED"/>
    <property type="match status" value="1"/>
</dbReference>
<dbReference type="EMBL" id="ML178822">
    <property type="protein sequence ID" value="TFL02530.1"/>
    <property type="molecule type" value="Genomic_DNA"/>
</dbReference>
<evidence type="ECO:0000256" key="7">
    <source>
        <dbReference type="SAM" id="MobiDB-lite"/>
    </source>
</evidence>
<feature type="compositionally biased region" description="Basic and acidic residues" evidence="7">
    <location>
        <begin position="900"/>
        <end position="909"/>
    </location>
</feature>
<feature type="transmembrane region" description="Helical" evidence="8">
    <location>
        <begin position="732"/>
        <end position="749"/>
    </location>
</feature>
<feature type="compositionally biased region" description="Basic and acidic residues" evidence="7">
    <location>
        <begin position="838"/>
        <end position="849"/>
    </location>
</feature>
<dbReference type="InterPro" id="IPR003864">
    <property type="entry name" value="CSC1/OSCA1-like_7TM"/>
</dbReference>
<evidence type="ECO:0008006" key="15">
    <source>
        <dbReference type="Google" id="ProtNLM"/>
    </source>
</evidence>
<sequence length="921" mass="101958">MSDIEDATSASTVSFQTALVFNAAVFGIQLVAFTILRPRFRSIYEPRTYVPDKTKRSEPMSRSLFAWPIAVWKMDYRDIIAANGMDAYFFVRFLRMAVKMFLPIWIVSWAVLLPVTSVGTGKPGNEGLNLFTFGNVADEHRVRYAAHLILVYFFTFWILYNIKTEMSHFAIERQKYLISPAHSKSSQANTVLITGIPTKYLSQKSLRKMFKDLPGGVKNIWINRDLGELPDIYQRRLDACNKLEVAETKLLSQATKLKASGATSEKKNVDVEAGDRDVRSAASVVPKEKRPTHKLGFLGLLGEKVDTIEWATKEIQECNQLLDQGRETIQQQSGSLEDGFDEGHYGQFDEAGERAQMAQQIAQAEAALNKAKSKVTGIIPGMKQGGAETYPPLNSAFVLFNRQIAAHLAAQALNHHEPYRMSERYTEMSPEDVIWSNLGMNPYERKIRVVISWALTIGLIVVWTFPVAFVGALSNVPKLSATYSWLGWLGGLPPVVTGIISGILPPVLLAVLMMLLPIVLRMFARFEGIPKYTGLELSLMTRYFLFQVIHSFLIVSLSSGIISALPELLGNPGSIPNLLAKNLPQASIFFLTYIILQGLSGSSGGFLQIVPLAIYYVKLILLGSSPRSVHGIKFTLRSVSWGTQFPVTTLLVVITLGYSIIAPIINGLATATFFMFYMMYKYLFLYAYGQRQTAETGGLFFPKAIQHVFVGMYVQQVCLAALFFLGGAVPQGALTIVLIVCTAGFNIVINNSYGPLLHALPLSLAEKTWGSGTPDSGWTGNSMEMARQPTTTTRDGDYRESADEQRGILPNKHQQDQQHFASPKDSRHATSAAAGGSDRQRPPLDRDGSDAQFEDYGFSHPATSRPQRIVWLPQDPNGFVDEEQRAAESAGVKTSTRHSTMNEKGKVDVDGPPPDDVSENI</sequence>
<dbReference type="STRING" id="1884261.A0A5C3QNY1"/>
<evidence type="ECO:0000259" key="12">
    <source>
        <dbReference type="Pfam" id="PF14703"/>
    </source>
</evidence>
<gene>
    <name evidence="13" type="ORF">BDV98DRAFT_603721</name>
</gene>
<name>A0A5C3QNY1_9AGAR</name>
<feature type="transmembrane region" description="Helical" evidence="8">
    <location>
        <begin position="667"/>
        <end position="688"/>
    </location>
</feature>
<feature type="transmembrane region" description="Helical" evidence="8">
    <location>
        <begin position="638"/>
        <end position="661"/>
    </location>
</feature>
<feature type="domain" description="CSC1/OSCA1-like cytosolic" evidence="12">
    <location>
        <begin position="189"/>
        <end position="332"/>
    </location>
</feature>
<organism evidence="13 14">
    <name type="scientific">Pterulicium gracile</name>
    <dbReference type="NCBI Taxonomy" id="1884261"/>
    <lineage>
        <taxon>Eukaryota</taxon>
        <taxon>Fungi</taxon>
        <taxon>Dikarya</taxon>
        <taxon>Basidiomycota</taxon>
        <taxon>Agaricomycotina</taxon>
        <taxon>Agaricomycetes</taxon>
        <taxon>Agaricomycetidae</taxon>
        <taxon>Agaricales</taxon>
        <taxon>Pleurotineae</taxon>
        <taxon>Pterulaceae</taxon>
        <taxon>Pterulicium</taxon>
    </lineage>
</organism>
<dbReference type="Pfam" id="PF02714">
    <property type="entry name" value="RSN1_7TM"/>
    <property type="match status" value="1"/>
</dbReference>
<dbReference type="Proteomes" id="UP000305067">
    <property type="component" value="Unassembled WGS sequence"/>
</dbReference>
<feature type="transmembrane region" description="Helical" evidence="8">
    <location>
        <begin position="15"/>
        <end position="36"/>
    </location>
</feature>
<keyword evidence="4 8" id="KW-0812">Transmembrane</keyword>
<evidence type="ECO:0000256" key="8">
    <source>
        <dbReference type="SAM" id="Phobius"/>
    </source>
</evidence>
<dbReference type="PANTHER" id="PTHR13018:SF143">
    <property type="entry name" value="CSC1_OSCA1-LIKE 7TM REGION DOMAIN-CONTAINING PROTEIN"/>
    <property type="match status" value="1"/>
</dbReference>
<evidence type="ECO:0000313" key="13">
    <source>
        <dbReference type="EMBL" id="TFL02530.1"/>
    </source>
</evidence>
<comment type="similarity">
    <text evidence="2">Belongs to the CSC1 (TC 1.A.17) family.</text>
</comment>
<evidence type="ECO:0000256" key="3">
    <source>
        <dbReference type="ARBA" id="ARBA00022448"/>
    </source>
</evidence>
<evidence type="ECO:0000256" key="5">
    <source>
        <dbReference type="ARBA" id="ARBA00022989"/>
    </source>
</evidence>
<comment type="subcellular location">
    <subcellularLocation>
        <location evidence="1">Membrane</location>
        <topology evidence="1">Multi-pass membrane protein</topology>
    </subcellularLocation>
</comment>
<dbReference type="InterPro" id="IPR032880">
    <property type="entry name" value="CSC1/OSCA1-like_N"/>
</dbReference>
<dbReference type="GO" id="GO:0005886">
    <property type="term" value="C:plasma membrane"/>
    <property type="evidence" value="ECO:0007669"/>
    <property type="project" value="TreeGrafter"/>
</dbReference>
<evidence type="ECO:0000256" key="6">
    <source>
        <dbReference type="ARBA" id="ARBA00023136"/>
    </source>
</evidence>
<feature type="transmembrane region" description="Helical" evidence="8">
    <location>
        <begin position="708"/>
        <end position="726"/>
    </location>
</feature>
<feature type="transmembrane region" description="Helical" evidence="8">
    <location>
        <begin position="100"/>
        <end position="121"/>
    </location>
</feature>
<feature type="domain" description="CSC1/OSCA1-like N-terminal transmembrane" evidence="11">
    <location>
        <begin position="15"/>
        <end position="163"/>
    </location>
</feature>
<feature type="compositionally biased region" description="Polar residues" evidence="7">
    <location>
        <begin position="771"/>
        <end position="793"/>
    </location>
</feature>
<dbReference type="Pfam" id="PF12621">
    <property type="entry name" value="PHM7_ext"/>
    <property type="match status" value="1"/>
</dbReference>
<keyword evidence="6 8" id="KW-0472">Membrane</keyword>
<keyword evidence="5 8" id="KW-1133">Transmembrane helix</keyword>
<dbReference type="Pfam" id="PF13967">
    <property type="entry name" value="RSN1_TM"/>
    <property type="match status" value="1"/>
</dbReference>
<dbReference type="AlphaFoldDB" id="A0A5C3QNY1"/>
<evidence type="ECO:0000256" key="2">
    <source>
        <dbReference type="ARBA" id="ARBA00007779"/>
    </source>
</evidence>
<dbReference type="OrthoDB" id="1076608at2759"/>
<protein>
    <recommendedName>
        <fullName evidence="15">DUF221-domain-containing protein</fullName>
    </recommendedName>
</protein>
<proteinExistence type="inferred from homology"/>
<reference evidence="13 14" key="1">
    <citation type="journal article" date="2019" name="Nat. Ecol. Evol.">
        <title>Megaphylogeny resolves global patterns of mushroom evolution.</title>
        <authorList>
            <person name="Varga T."/>
            <person name="Krizsan K."/>
            <person name="Foldi C."/>
            <person name="Dima B."/>
            <person name="Sanchez-Garcia M."/>
            <person name="Sanchez-Ramirez S."/>
            <person name="Szollosi G.J."/>
            <person name="Szarkandi J.G."/>
            <person name="Papp V."/>
            <person name="Albert L."/>
            <person name="Andreopoulos W."/>
            <person name="Angelini C."/>
            <person name="Antonin V."/>
            <person name="Barry K.W."/>
            <person name="Bougher N.L."/>
            <person name="Buchanan P."/>
            <person name="Buyck B."/>
            <person name="Bense V."/>
            <person name="Catcheside P."/>
            <person name="Chovatia M."/>
            <person name="Cooper J."/>
            <person name="Damon W."/>
            <person name="Desjardin D."/>
            <person name="Finy P."/>
            <person name="Geml J."/>
            <person name="Haridas S."/>
            <person name="Hughes K."/>
            <person name="Justo A."/>
            <person name="Karasinski D."/>
            <person name="Kautmanova I."/>
            <person name="Kiss B."/>
            <person name="Kocsube S."/>
            <person name="Kotiranta H."/>
            <person name="LaButti K.M."/>
            <person name="Lechner B.E."/>
            <person name="Liimatainen K."/>
            <person name="Lipzen A."/>
            <person name="Lukacs Z."/>
            <person name="Mihaltcheva S."/>
            <person name="Morgado L.N."/>
            <person name="Niskanen T."/>
            <person name="Noordeloos M.E."/>
            <person name="Ohm R.A."/>
            <person name="Ortiz-Santana B."/>
            <person name="Ovrebo C."/>
            <person name="Racz N."/>
            <person name="Riley R."/>
            <person name="Savchenko A."/>
            <person name="Shiryaev A."/>
            <person name="Soop K."/>
            <person name="Spirin V."/>
            <person name="Szebenyi C."/>
            <person name="Tomsovsky M."/>
            <person name="Tulloss R.E."/>
            <person name="Uehling J."/>
            <person name="Grigoriev I.V."/>
            <person name="Vagvolgyi C."/>
            <person name="Papp T."/>
            <person name="Martin F.M."/>
            <person name="Miettinen O."/>
            <person name="Hibbett D.S."/>
            <person name="Nagy L.G."/>
        </authorList>
    </citation>
    <scope>NUCLEOTIDE SEQUENCE [LARGE SCALE GENOMIC DNA]</scope>
    <source>
        <strain evidence="13 14">CBS 309.79</strain>
    </source>
</reference>
<dbReference type="InterPro" id="IPR045122">
    <property type="entry name" value="Csc1-like"/>
</dbReference>
<dbReference type="InterPro" id="IPR027815">
    <property type="entry name" value="CSC1/OSCA1-like_cyt"/>
</dbReference>
<feature type="transmembrane region" description="Helical" evidence="8">
    <location>
        <begin position="494"/>
        <end position="523"/>
    </location>
</feature>
<dbReference type="GO" id="GO:0005227">
    <property type="term" value="F:calcium-activated cation channel activity"/>
    <property type="evidence" value="ECO:0007669"/>
    <property type="project" value="InterPro"/>
</dbReference>
<feature type="transmembrane region" description="Helical" evidence="8">
    <location>
        <begin position="544"/>
        <end position="566"/>
    </location>
</feature>
<keyword evidence="3" id="KW-0813">Transport</keyword>
<dbReference type="Pfam" id="PF14703">
    <property type="entry name" value="PHM7_cyt"/>
    <property type="match status" value="1"/>
</dbReference>
<feature type="transmembrane region" description="Helical" evidence="8">
    <location>
        <begin position="450"/>
        <end position="474"/>
    </location>
</feature>
<evidence type="ECO:0000259" key="11">
    <source>
        <dbReference type="Pfam" id="PF13967"/>
    </source>
</evidence>
<feature type="region of interest" description="Disordered" evidence="7">
    <location>
        <begin position="771"/>
        <end position="921"/>
    </location>
</feature>
<feature type="transmembrane region" description="Helical" evidence="8">
    <location>
        <begin position="586"/>
        <end position="617"/>
    </location>
</feature>
<feature type="domain" description="10TM putative phosphate transporter extracellular tail" evidence="10">
    <location>
        <begin position="850"/>
        <end position="915"/>
    </location>
</feature>
<accession>A0A5C3QNY1</accession>
<evidence type="ECO:0000256" key="4">
    <source>
        <dbReference type="ARBA" id="ARBA00022692"/>
    </source>
</evidence>
<feature type="transmembrane region" description="Helical" evidence="8">
    <location>
        <begin position="141"/>
        <end position="160"/>
    </location>
</feature>
<feature type="domain" description="CSC1/OSCA1-like 7TM region" evidence="9">
    <location>
        <begin position="449"/>
        <end position="723"/>
    </location>
</feature>
<feature type="compositionally biased region" description="Basic and acidic residues" evidence="7">
    <location>
        <begin position="794"/>
        <end position="806"/>
    </location>
</feature>